<dbReference type="InterPro" id="IPR037401">
    <property type="entry name" value="SnoaL-like"/>
</dbReference>
<name>A0A7W4W5M7_9GAMM</name>
<accession>A0A7W4W5M7</accession>
<dbReference type="Proteomes" id="UP000537130">
    <property type="component" value="Unassembled WGS sequence"/>
</dbReference>
<reference evidence="2 3" key="1">
    <citation type="submission" date="2020-08" db="EMBL/GenBank/DDBJ databases">
        <title>Genomic Encyclopedia of Type Strains, Phase III (KMG-III): the genomes of soil and plant-associated and newly described type strains.</title>
        <authorList>
            <person name="Whitman W."/>
        </authorList>
    </citation>
    <scope>NUCLEOTIDE SEQUENCE [LARGE SCALE GENOMIC DNA]</scope>
    <source>
        <strain evidence="2 3">CECT 8654</strain>
    </source>
</reference>
<dbReference type="AlphaFoldDB" id="A0A7W4W5M7"/>
<keyword evidence="3" id="KW-1185">Reference proteome</keyword>
<feature type="domain" description="SnoaL-like" evidence="1">
    <location>
        <begin position="17"/>
        <end position="113"/>
    </location>
</feature>
<dbReference type="Pfam" id="PF12680">
    <property type="entry name" value="SnoaL_2"/>
    <property type="match status" value="1"/>
</dbReference>
<dbReference type="SUPFAM" id="SSF54427">
    <property type="entry name" value="NTF2-like"/>
    <property type="match status" value="1"/>
</dbReference>
<organism evidence="2 3">
    <name type="scientific">Litorivivens lipolytica</name>
    <dbReference type="NCBI Taxonomy" id="1524264"/>
    <lineage>
        <taxon>Bacteria</taxon>
        <taxon>Pseudomonadati</taxon>
        <taxon>Pseudomonadota</taxon>
        <taxon>Gammaproteobacteria</taxon>
        <taxon>Litorivivens</taxon>
    </lineage>
</organism>
<comment type="caution">
    <text evidence="2">The sequence shown here is derived from an EMBL/GenBank/DDBJ whole genome shotgun (WGS) entry which is preliminary data.</text>
</comment>
<dbReference type="Gene3D" id="3.10.450.50">
    <property type="match status" value="1"/>
</dbReference>
<evidence type="ECO:0000313" key="2">
    <source>
        <dbReference type="EMBL" id="MBB3047916.1"/>
    </source>
</evidence>
<evidence type="ECO:0000259" key="1">
    <source>
        <dbReference type="Pfam" id="PF12680"/>
    </source>
</evidence>
<dbReference type="RefSeq" id="WP_183410667.1">
    <property type="nucleotide sequence ID" value="NZ_JACHWY010000002.1"/>
</dbReference>
<protein>
    <recommendedName>
        <fullName evidence="1">SnoaL-like domain-containing protein</fullName>
    </recommendedName>
</protein>
<gene>
    <name evidence="2" type="ORF">FHR99_002182</name>
</gene>
<proteinExistence type="predicted"/>
<dbReference type="InterPro" id="IPR032710">
    <property type="entry name" value="NTF2-like_dom_sf"/>
</dbReference>
<sequence>MTEAPNNLHPAVAKSLAAWHEMVEKLDLAALEKIVHPDATFRSPMSINPYTPAPALILALSTVITIFEDFTYHRQFGSEDGLNVVLEFSAKVGDKTLKGIDMIRFDEQGLITDFEVMIRPLNGLQALGAAMAERVGNAMPDFKVKNRP</sequence>
<evidence type="ECO:0000313" key="3">
    <source>
        <dbReference type="Proteomes" id="UP000537130"/>
    </source>
</evidence>
<dbReference type="EMBL" id="JACHWY010000002">
    <property type="protein sequence ID" value="MBB3047916.1"/>
    <property type="molecule type" value="Genomic_DNA"/>
</dbReference>